<evidence type="ECO:0000313" key="3">
    <source>
        <dbReference type="Proteomes" id="UP001443914"/>
    </source>
</evidence>
<accession>A0AAW1IPK5</accession>
<dbReference type="Proteomes" id="UP001443914">
    <property type="component" value="Unassembled WGS sequence"/>
</dbReference>
<dbReference type="PANTHER" id="PTHR33070">
    <property type="entry name" value="OS06G0725500 PROTEIN"/>
    <property type="match status" value="1"/>
</dbReference>
<dbReference type="InterPro" id="IPR004320">
    <property type="entry name" value="BPS1_pln"/>
</dbReference>
<gene>
    <name evidence="2" type="ORF">RND81_09G203600</name>
</gene>
<keyword evidence="3" id="KW-1185">Reference proteome</keyword>
<organism evidence="2 3">
    <name type="scientific">Saponaria officinalis</name>
    <name type="common">Common soapwort</name>
    <name type="synonym">Lychnis saponaria</name>
    <dbReference type="NCBI Taxonomy" id="3572"/>
    <lineage>
        <taxon>Eukaryota</taxon>
        <taxon>Viridiplantae</taxon>
        <taxon>Streptophyta</taxon>
        <taxon>Embryophyta</taxon>
        <taxon>Tracheophyta</taxon>
        <taxon>Spermatophyta</taxon>
        <taxon>Magnoliopsida</taxon>
        <taxon>eudicotyledons</taxon>
        <taxon>Gunneridae</taxon>
        <taxon>Pentapetalae</taxon>
        <taxon>Caryophyllales</taxon>
        <taxon>Caryophyllaceae</taxon>
        <taxon>Caryophylleae</taxon>
        <taxon>Saponaria</taxon>
    </lineage>
</organism>
<evidence type="ECO:0000256" key="1">
    <source>
        <dbReference type="SAM" id="MobiDB-lite"/>
    </source>
</evidence>
<comment type="caution">
    <text evidence="2">The sequence shown here is derived from an EMBL/GenBank/DDBJ whole genome shotgun (WGS) entry which is preliminary data.</text>
</comment>
<proteinExistence type="predicted"/>
<name>A0AAW1IPK5_SAPOF</name>
<dbReference type="EMBL" id="JBDFQZ010000009">
    <property type="protein sequence ID" value="KAK9691547.1"/>
    <property type="molecule type" value="Genomic_DNA"/>
</dbReference>
<dbReference type="Pfam" id="PF03087">
    <property type="entry name" value="BPS1"/>
    <property type="match status" value="1"/>
</dbReference>
<dbReference type="GO" id="GO:0048367">
    <property type="term" value="P:shoot system development"/>
    <property type="evidence" value="ECO:0007669"/>
    <property type="project" value="InterPro"/>
</dbReference>
<dbReference type="AlphaFoldDB" id="A0AAW1IPK5"/>
<reference evidence="2" key="1">
    <citation type="submission" date="2024-03" db="EMBL/GenBank/DDBJ databases">
        <title>WGS assembly of Saponaria officinalis var. Norfolk2.</title>
        <authorList>
            <person name="Jenkins J."/>
            <person name="Shu S."/>
            <person name="Grimwood J."/>
            <person name="Barry K."/>
            <person name="Goodstein D."/>
            <person name="Schmutz J."/>
            <person name="Leebens-Mack J."/>
            <person name="Osbourn A."/>
        </authorList>
    </citation>
    <scope>NUCLEOTIDE SEQUENCE [LARGE SCALE GENOMIC DNA]</scope>
    <source>
        <strain evidence="2">JIC</strain>
    </source>
</reference>
<dbReference type="PANTHER" id="PTHR33070:SF109">
    <property type="entry name" value="DOMAIN PROTEIN, PUTATIVE (DUF241)-RELATED"/>
    <property type="match status" value="1"/>
</dbReference>
<protein>
    <submittedName>
        <fullName evidence="2">Uncharacterized protein</fullName>
    </submittedName>
</protein>
<feature type="region of interest" description="Disordered" evidence="1">
    <location>
        <begin position="1"/>
        <end position="23"/>
    </location>
</feature>
<dbReference type="GO" id="GO:0048364">
    <property type="term" value="P:root development"/>
    <property type="evidence" value="ECO:0007669"/>
    <property type="project" value="InterPro"/>
</dbReference>
<feature type="compositionally biased region" description="Polar residues" evidence="1">
    <location>
        <begin position="1"/>
        <end position="15"/>
    </location>
</feature>
<sequence length="288" mass="31760">MAVSFSNKNIHTRSASFPPKSNPMVQKIEDELKKLAKSEELCTSELETISIGLSGLARMYKYVDQALKLRHTQQNLIPKYVNPLVEAISKLLDICSASKQILETLRKAVTDVQSTLQTDCSSTDIDSMSDYLRARKETIRGAKGMAVSLRQLEIEAARDLEGYELSEVSRVLTCVTIINVSVLESLIRVLMTKPAKRGLFCKLGLTKKTSGKAATLPAKYGNRLSDVDVALLAVFPFSKHVDADTLAVALKRLESMEMSLLELEDGLGLIISVLSKSCRTRPYISCLS</sequence>
<evidence type="ECO:0000313" key="2">
    <source>
        <dbReference type="EMBL" id="KAK9691547.1"/>
    </source>
</evidence>